<evidence type="ECO:0000313" key="2">
    <source>
        <dbReference type="EMBL" id="KAK5170457.1"/>
    </source>
</evidence>
<accession>A0AAV9PAX1</accession>
<feature type="chain" id="PRO_5043407048" evidence="1">
    <location>
        <begin position="22"/>
        <end position="156"/>
    </location>
</feature>
<dbReference type="Proteomes" id="UP001337655">
    <property type="component" value="Unassembled WGS sequence"/>
</dbReference>
<organism evidence="2 3">
    <name type="scientific">Saxophila tyrrhenica</name>
    <dbReference type="NCBI Taxonomy" id="1690608"/>
    <lineage>
        <taxon>Eukaryota</taxon>
        <taxon>Fungi</taxon>
        <taxon>Dikarya</taxon>
        <taxon>Ascomycota</taxon>
        <taxon>Pezizomycotina</taxon>
        <taxon>Dothideomycetes</taxon>
        <taxon>Dothideomycetidae</taxon>
        <taxon>Mycosphaerellales</taxon>
        <taxon>Extremaceae</taxon>
        <taxon>Saxophila</taxon>
    </lineage>
</organism>
<name>A0AAV9PAX1_9PEZI</name>
<proteinExistence type="predicted"/>
<reference evidence="2 3" key="1">
    <citation type="submission" date="2023-08" db="EMBL/GenBank/DDBJ databases">
        <title>Black Yeasts Isolated from many extreme environments.</title>
        <authorList>
            <person name="Coleine C."/>
            <person name="Stajich J.E."/>
            <person name="Selbmann L."/>
        </authorList>
    </citation>
    <scope>NUCLEOTIDE SEQUENCE [LARGE SCALE GENOMIC DNA]</scope>
    <source>
        <strain evidence="2 3">CCFEE 5935</strain>
    </source>
</reference>
<sequence>MVCLRTCVLAAGVIALNAVNAAPYERALPPVPIAIGGKEASISEEFIELMKPDYDVVHVINSAPVGKSEFIPLLKGEYTIPVTMLGSNFNNPNPKVPKAIFIGGGFAQSEIDEMYNVCSLQVVPWVYPPAGRSNGTVVPPTSFIAERVKAVFKENG</sequence>
<feature type="signal peptide" evidence="1">
    <location>
        <begin position="1"/>
        <end position="21"/>
    </location>
</feature>
<dbReference type="RefSeq" id="XP_064659655.1">
    <property type="nucleotide sequence ID" value="XM_064802294.1"/>
</dbReference>
<dbReference type="EMBL" id="JAVRRT010000007">
    <property type="protein sequence ID" value="KAK5170457.1"/>
    <property type="molecule type" value="Genomic_DNA"/>
</dbReference>
<dbReference type="GeneID" id="89926389"/>
<keyword evidence="3" id="KW-1185">Reference proteome</keyword>
<evidence type="ECO:0000313" key="3">
    <source>
        <dbReference type="Proteomes" id="UP001337655"/>
    </source>
</evidence>
<gene>
    <name evidence="2" type="ORF">LTR77_005045</name>
</gene>
<comment type="caution">
    <text evidence="2">The sequence shown here is derived from an EMBL/GenBank/DDBJ whole genome shotgun (WGS) entry which is preliminary data.</text>
</comment>
<evidence type="ECO:0000256" key="1">
    <source>
        <dbReference type="SAM" id="SignalP"/>
    </source>
</evidence>
<protein>
    <submittedName>
        <fullName evidence="2">Uncharacterized protein</fullName>
    </submittedName>
</protein>
<dbReference type="AlphaFoldDB" id="A0AAV9PAX1"/>
<keyword evidence="1" id="KW-0732">Signal</keyword>